<sequence>HELVMVVVSKKIRMYLFVMQMLQLPLIALGRLPVIREKWWLGNAFFWFSLFVGLPMLGIFPLKFQVLEKSNEKPIFGFHDYPLELNFYKTIFASQLMGERESLYVYTTVLGGDGDLSIRMKGSVAYHQKPSYL</sequence>
<dbReference type="Proteomes" id="UP000789342">
    <property type="component" value="Unassembled WGS sequence"/>
</dbReference>
<feature type="transmembrane region" description="Helical" evidence="1">
    <location>
        <begin position="44"/>
        <end position="64"/>
    </location>
</feature>
<comment type="caution">
    <text evidence="2">The sequence shown here is derived from an EMBL/GenBank/DDBJ whole genome shotgun (WGS) entry which is preliminary data.</text>
</comment>
<keyword evidence="1" id="KW-0472">Membrane</keyword>
<keyword evidence="3" id="KW-1185">Reference proteome</keyword>
<proteinExistence type="predicted"/>
<keyword evidence="1" id="KW-1133">Transmembrane helix</keyword>
<feature type="transmembrane region" description="Helical" evidence="1">
    <location>
        <begin position="12"/>
        <end position="32"/>
    </location>
</feature>
<keyword evidence="1" id="KW-0812">Transmembrane</keyword>
<name>A0A9N9NZW5_9GLOM</name>
<dbReference type="EMBL" id="CAJVPV010049019">
    <property type="protein sequence ID" value="CAG8775395.1"/>
    <property type="molecule type" value="Genomic_DNA"/>
</dbReference>
<feature type="non-terminal residue" evidence="2">
    <location>
        <position position="133"/>
    </location>
</feature>
<gene>
    <name evidence="2" type="ORF">AMORRO_LOCUS16871</name>
</gene>
<reference evidence="2" key="1">
    <citation type="submission" date="2021-06" db="EMBL/GenBank/DDBJ databases">
        <authorList>
            <person name="Kallberg Y."/>
            <person name="Tangrot J."/>
            <person name="Rosling A."/>
        </authorList>
    </citation>
    <scope>NUCLEOTIDE SEQUENCE</scope>
    <source>
        <strain evidence="2">CL551</strain>
    </source>
</reference>
<dbReference type="AlphaFoldDB" id="A0A9N9NZW5"/>
<evidence type="ECO:0000313" key="2">
    <source>
        <dbReference type="EMBL" id="CAG8775395.1"/>
    </source>
</evidence>
<organism evidence="2 3">
    <name type="scientific">Acaulospora morrowiae</name>
    <dbReference type="NCBI Taxonomy" id="94023"/>
    <lineage>
        <taxon>Eukaryota</taxon>
        <taxon>Fungi</taxon>
        <taxon>Fungi incertae sedis</taxon>
        <taxon>Mucoromycota</taxon>
        <taxon>Glomeromycotina</taxon>
        <taxon>Glomeromycetes</taxon>
        <taxon>Diversisporales</taxon>
        <taxon>Acaulosporaceae</taxon>
        <taxon>Acaulospora</taxon>
    </lineage>
</organism>
<evidence type="ECO:0000256" key="1">
    <source>
        <dbReference type="SAM" id="Phobius"/>
    </source>
</evidence>
<protein>
    <submittedName>
        <fullName evidence="2">16237_t:CDS:1</fullName>
    </submittedName>
</protein>
<evidence type="ECO:0000313" key="3">
    <source>
        <dbReference type="Proteomes" id="UP000789342"/>
    </source>
</evidence>
<accession>A0A9N9NZW5</accession>
<dbReference type="OrthoDB" id="10039049at2759"/>